<organism evidence="3 4">
    <name type="scientific">Caenorhabditis nigoni</name>
    <dbReference type="NCBI Taxonomy" id="1611254"/>
    <lineage>
        <taxon>Eukaryota</taxon>
        <taxon>Metazoa</taxon>
        <taxon>Ecdysozoa</taxon>
        <taxon>Nematoda</taxon>
        <taxon>Chromadorea</taxon>
        <taxon>Rhabditida</taxon>
        <taxon>Rhabditina</taxon>
        <taxon>Rhabditomorpha</taxon>
        <taxon>Rhabditoidea</taxon>
        <taxon>Rhabditidae</taxon>
        <taxon>Peloderinae</taxon>
        <taxon>Caenorhabditis</taxon>
    </lineage>
</organism>
<gene>
    <name evidence="3" type="primary">Cnig_chr_III.g11654</name>
    <name evidence="3" type="ORF">B9Z55_011654</name>
</gene>
<dbReference type="Proteomes" id="UP000230233">
    <property type="component" value="Chromosome III"/>
</dbReference>
<name>A0A2G5UKZ6_9PELO</name>
<evidence type="ECO:0000313" key="3">
    <source>
        <dbReference type="EMBL" id="PIC40245.1"/>
    </source>
</evidence>
<keyword evidence="2" id="KW-0472">Membrane</keyword>
<evidence type="ECO:0000256" key="1">
    <source>
        <dbReference type="SAM" id="MobiDB-lite"/>
    </source>
</evidence>
<feature type="region of interest" description="Disordered" evidence="1">
    <location>
        <begin position="260"/>
        <end position="333"/>
    </location>
</feature>
<keyword evidence="2" id="KW-0812">Transmembrane</keyword>
<dbReference type="AlphaFoldDB" id="A0A2G5UKZ6"/>
<feature type="compositionally biased region" description="Polar residues" evidence="1">
    <location>
        <begin position="273"/>
        <end position="307"/>
    </location>
</feature>
<accession>A0A2G5UKZ6</accession>
<reference evidence="4" key="1">
    <citation type="submission" date="2017-10" db="EMBL/GenBank/DDBJ databases">
        <title>Rapid genome shrinkage in a self-fertile nematode reveals novel sperm competition proteins.</title>
        <authorList>
            <person name="Yin D."/>
            <person name="Schwarz E.M."/>
            <person name="Thomas C.G."/>
            <person name="Felde R.L."/>
            <person name="Korf I.F."/>
            <person name="Cutter A.D."/>
            <person name="Schartner C.M."/>
            <person name="Ralston E.J."/>
            <person name="Meyer B.J."/>
            <person name="Haag E.S."/>
        </authorList>
    </citation>
    <scope>NUCLEOTIDE SEQUENCE [LARGE SCALE GENOMIC DNA]</scope>
    <source>
        <strain evidence="4">JU1422</strain>
    </source>
</reference>
<evidence type="ECO:0000256" key="2">
    <source>
        <dbReference type="SAM" id="Phobius"/>
    </source>
</evidence>
<keyword evidence="4" id="KW-1185">Reference proteome</keyword>
<feature type="compositionally biased region" description="Basic and acidic residues" evidence="1">
    <location>
        <begin position="308"/>
        <end position="333"/>
    </location>
</feature>
<feature type="transmembrane region" description="Helical" evidence="2">
    <location>
        <begin position="77"/>
        <end position="96"/>
    </location>
</feature>
<evidence type="ECO:0000313" key="4">
    <source>
        <dbReference type="Proteomes" id="UP000230233"/>
    </source>
</evidence>
<comment type="caution">
    <text evidence="3">The sequence shown here is derived from an EMBL/GenBank/DDBJ whole genome shotgun (WGS) entry which is preliminary data.</text>
</comment>
<dbReference type="EMBL" id="PDUG01000003">
    <property type="protein sequence ID" value="PIC40245.1"/>
    <property type="molecule type" value="Genomic_DNA"/>
</dbReference>
<protein>
    <submittedName>
        <fullName evidence="3">Uncharacterized protein</fullName>
    </submittedName>
</protein>
<proteinExistence type="predicted"/>
<keyword evidence="2" id="KW-1133">Transmembrane helix</keyword>
<feature type="transmembrane region" description="Helical" evidence="2">
    <location>
        <begin position="102"/>
        <end position="123"/>
    </location>
</feature>
<sequence length="347" mass="38328">MAETCSQQSELDVRQFVSRLTDQQVVDVEKAIRERSRGRRRFSLLPIPVINMNVRHRMYIANIMYCFLFQCSPTRCGTGLVAIGGALASLAMFYSLPVEYKTASHLALFSFGAFTVGAIASYFPHLGSLFSTFAIWCATPFATWCDEKLIACGQFVRYEVKNSTIPEIWSSLASQGCFSLKSQSSQNIKIRLDCFLKSSFSYSRLRRAAVQPIPTLPLHHLSNRNTSLAPSARVASNPATMPPLRRLETLEIWEDLENAGQDQGESHSENGGRRSTAQPTESDENGTSSASEGQVGSTMKHQASSDDQGGRCDHGKNQGEGTSREGRVGKRECLTVSQAATLKFQKF</sequence>